<dbReference type="Gene3D" id="3.40.50.150">
    <property type="entry name" value="Vaccinia Virus protein VP39"/>
    <property type="match status" value="1"/>
</dbReference>
<protein>
    <submittedName>
        <fullName evidence="1">Methyltransferase domain-containing protein</fullName>
    </submittedName>
</protein>
<name>A0A1M6E7M3_9RHOB</name>
<dbReference type="SUPFAM" id="SSF53335">
    <property type="entry name" value="S-adenosyl-L-methionine-dependent methyltransferases"/>
    <property type="match status" value="1"/>
</dbReference>
<dbReference type="GO" id="GO:0032259">
    <property type="term" value="P:methylation"/>
    <property type="evidence" value="ECO:0007669"/>
    <property type="project" value="UniProtKB-KW"/>
</dbReference>
<keyword evidence="1" id="KW-0808">Transferase</keyword>
<dbReference type="Proteomes" id="UP000184040">
    <property type="component" value="Unassembled WGS sequence"/>
</dbReference>
<dbReference type="RefSeq" id="WP_175550269.1">
    <property type="nucleotide sequence ID" value="NZ_FQZA01000003.1"/>
</dbReference>
<dbReference type="InterPro" id="IPR029063">
    <property type="entry name" value="SAM-dependent_MTases_sf"/>
</dbReference>
<proteinExistence type="predicted"/>
<accession>A0A1M6E7M3</accession>
<evidence type="ECO:0000313" key="1">
    <source>
        <dbReference type="EMBL" id="SHI81496.1"/>
    </source>
</evidence>
<dbReference type="EMBL" id="FQZA01000003">
    <property type="protein sequence ID" value="SHI81496.1"/>
    <property type="molecule type" value="Genomic_DNA"/>
</dbReference>
<sequence>MTKKTKVTFEQVEKKRRDFARTLKEFRTGGGRYHHPAQELPAEKYEGCEVLPNRMKLIDKLSKGGTVAEIGVDRGDFSLELLTRLEPKRLHLFDIDITRLVNPEIRANLADGSDRVTTHIGDRSTNMRKMPDDYFDVIYIDGDHTYEGVMRDIEASLPKVKKDGVLVFNDYAVWSAATMFHCGVARAVNELALNHPWKFRYLAMQPMMYNDAALVREDAG</sequence>
<dbReference type="STRING" id="313368.SAMN04488012_1033"/>
<evidence type="ECO:0000313" key="2">
    <source>
        <dbReference type="Proteomes" id="UP000184040"/>
    </source>
</evidence>
<dbReference type="AlphaFoldDB" id="A0A1M6E7M3"/>
<dbReference type="Pfam" id="PF13578">
    <property type="entry name" value="Methyltransf_24"/>
    <property type="match status" value="1"/>
</dbReference>
<reference evidence="1 2" key="1">
    <citation type="submission" date="2016-11" db="EMBL/GenBank/DDBJ databases">
        <authorList>
            <person name="Jaros S."/>
            <person name="Januszkiewicz K."/>
            <person name="Wedrychowicz H."/>
        </authorList>
    </citation>
    <scope>NUCLEOTIDE SEQUENCE [LARGE SCALE GENOMIC DNA]</scope>
    <source>
        <strain evidence="1 2">DSM 26892</strain>
    </source>
</reference>
<gene>
    <name evidence="1" type="ORF">SAMN04488012_1033</name>
</gene>
<dbReference type="CDD" id="cd02440">
    <property type="entry name" value="AdoMet_MTases"/>
    <property type="match status" value="1"/>
</dbReference>
<keyword evidence="2" id="KW-1185">Reference proteome</keyword>
<dbReference type="GO" id="GO:0008168">
    <property type="term" value="F:methyltransferase activity"/>
    <property type="evidence" value="ECO:0007669"/>
    <property type="project" value="UniProtKB-KW"/>
</dbReference>
<organism evidence="1 2">
    <name type="scientific">Palleronia salina</name>
    <dbReference type="NCBI Taxonomy" id="313368"/>
    <lineage>
        <taxon>Bacteria</taxon>
        <taxon>Pseudomonadati</taxon>
        <taxon>Pseudomonadota</taxon>
        <taxon>Alphaproteobacteria</taxon>
        <taxon>Rhodobacterales</taxon>
        <taxon>Roseobacteraceae</taxon>
        <taxon>Palleronia</taxon>
    </lineage>
</organism>
<keyword evidence="1" id="KW-0489">Methyltransferase</keyword>